<dbReference type="KEGG" id="vte:BHY08_09625"/>
<dbReference type="STRING" id="519472.BHY08_09625"/>
<name>A0A1J0A7X3_9ENTE</name>
<reference evidence="4 5" key="1">
    <citation type="submission" date="2016-09" db="EMBL/GenBank/DDBJ databases">
        <title>Vagococcus teuberi sp. nov., isolated from the Malian artisanal sour milk fene.</title>
        <authorList>
            <person name="Wullschleger S."/>
            <person name="Seifert C."/>
            <person name="Baumgartner S."/>
            <person name="Lacroix C."/>
            <person name="Bonfoh B."/>
            <person name="Stevens M.J."/>
            <person name="Meile L."/>
        </authorList>
    </citation>
    <scope>NUCLEOTIDE SEQUENCE [LARGE SCALE GENOMIC DNA]</scope>
    <source>
        <strain evidence="4 5">DSM 21459</strain>
    </source>
</reference>
<feature type="chain" id="PRO_5009608659" description="WxL domain-containing protein" evidence="2">
    <location>
        <begin position="24"/>
        <end position="236"/>
    </location>
</feature>
<dbReference type="Pfam" id="PF13731">
    <property type="entry name" value="WxL"/>
    <property type="match status" value="1"/>
</dbReference>
<dbReference type="InterPro" id="IPR027994">
    <property type="entry name" value="WxL_dom"/>
</dbReference>
<dbReference type="Proteomes" id="UP000191200">
    <property type="component" value="Chromosome"/>
</dbReference>
<dbReference type="AlphaFoldDB" id="A0A1J0A7X3"/>
<dbReference type="EMBL" id="CP017267">
    <property type="protein sequence ID" value="APB32044.1"/>
    <property type="molecule type" value="Genomic_DNA"/>
</dbReference>
<gene>
    <name evidence="4" type="ORF">BHY08_09625</name>
</gene>
<keyword evidence="2" id="KW-0732">Signal</keyword>
<evidence type="ECO:0000259" key="3">
    <source>
        <dbReference type="Pfam" id="PF13731"/>
    </source>
</evidence>
<feature type="signal peptide" evidence="2">
    <location>
        <begin position="1"/>
        <end position="23"/>
    </location>
</feature>
<feature type="region of interest" description="Disordered" evidence="1">
    <location>
        <begin position="37"/>
        <end position="65"/>
    </location>
</feature>
<organism evidence="4 5">
    <name type="scientific">Vagococcus teuberi</name>
    <dbReference type="NCBI Taxonomy" id="519472"/>
    <lineage>
        <taxon>Bacteria</taxon>
        <taxon>Bacillati</taxon>
        <taxon>Bacillota</taxon>
        <taxon>Bacilli</taxon>
        <taxon>Lactobacillales</taxon>
        <taxon>Enterococcaceae</taxon>
        <taxon>Vagococcus</taxon>
    </lineage>
</organism>
<accession>A0A1J0A7X3</accession>
<sequence length="236" mass="24551">MKKIISGLLVSSVTLGLGLSVRAATTVNDDKSVTSDATITVTEGTDVTPPENGNKPGGETGQQGPLSIDNVIVFNFEDMKLSGRTQQISLKNDGTNSSAKRNIQVTDTRGTGAGWNLQIKQSPLVNANNEELKGAYISMTAGKVEAGSQNVSPELAPTTQAYGDEGTLNSSLAPIFTAAKGNGLGTWISWYNSTAEDPNGTVTDVQLNVPSGNKTGDYSGTVTWVLNDNPGASEAQ</sequence>
<feature type="domain" description="WxL" evidence="3">
    <location>
        <begin position="30"/>
        <end position="230"/>
    </location>
</feature>
<dbReference type="RefSeq" id="WP_071457653.1">
    <property type="nucleotide sequence ID" value="NZ_CP017267.1"/>
</dbReference>
<evidence type="ECO:0000256" key="2">
    <source>
        <dbReference type="SAM" id="SignalP"/>
    </source>
</evidence>
<proteinExistence type="predicted"/>
<dbReference type="OrthoDB" id="2356942at2"/>
<evidence type="ECO:0000256" key="1">
    <source>
        <dbReference type="SAM" id="MobiDB-lite"/>
    </source>
</evidence>
<keyword evidence="5" id="KW-1185">Reference proteome</keyword>
<evidence type="ECO:0000313" key="4">
    <source>
        <dbReference type="EMBL" id="APB32044.1"/>
    </source>
</evidence>
<protein>
    <recommendedName>
        <fullName evidence="3">WxL domain-containing protein</fullName>
    </recommendedName>
</protein>
<evidence type="ECO:0000313" key="5">
    <source>
        <dbReference type="Proteomes" id="UP000191200"/>
    </source>
</evidence>